<gene>
    <name evidence="2" type="ORF">FPZ12_018465</name>
</gene>
<evidence type="ECO:0008006" key="4">
    <source>
        <dbReference type="Google" id="ProtNLM"/>
    </source>
</evidence>
<dbReference type="AlphaFoldDB" id="A0A5N0V109"/>
<proteinExistence type="inferred from homology"/>
<keyword evidence="3" id="KW-1185">Reference proteome</keyword>
<dbReference type="Proteomes" id="UP000319769">
    <property type="component" value="Unassembled WGS sequence"/>
</dbReference>
<dbReference type="RefSeq" id="WP_144749063.1">
    <property type="nucleotide sequence ID" value="NZ_VMNW02000025.1"/>
</dbReference>
<comment type="caution">
    <text evidence="2">The sequence shown here is derived from an EMBL/GenBank/DDBJ whole genome shotgun (WGS) entry which is preliminary data.</text>
</comment>
<dbReference type="GO" id="GO:0047661">
    <property type="term" value="F:amino-acid racemase activity"/>
    <property type="evidence" value="ECO:0007669"/>
    <property type="project" value="InterPro"/>
</dbReference>
<evidence type="ECO:0000256" key="1">
    <source>
        <dbReference type="ARBA" id="ARBA00038414"/>
    </source>
</evidence>
<dbReference type="EMBL" id="VMNW02000025">
    <property type="protein sequence ID" value="KAA9160076.1"/>
    <property type="molecule type" value="Genomic_DNA"/>
</dbReference>
<evidence type="ECO:0000313" key="3">
    <source>
        <dbReference type="Proteomes" id="UP000319769"/>
    </source>
</evidence>
<name>A0A5N0V109_9PSEU</name>
<accession>A0A5N0V109</accession>
<dbReference type="InterPro" id="IPR015942">
    <property type="entry name" value="Asp/Glu/hydantoin_racemase"/>
</dbReference>
<dbReference type="Pfam" id="PF01177">
    <property type="entry name" value="Asp_Glu_race"/>
    <property type="match status" value="1"/>
</dbReference>
<dbReference type="InterPro" id="IPR053714">
    <property type="entry name" value="Iso_Racemase_Enz_sf"/>
</dbReference>
<protein>
    <recommendedName>
        <fullName evidence="4">Asp/Glu/hydantoin racemase</fullName>
    </recommendedName>
</protein>
<organism evidence="2 3">
    <name type="scientific">Amycolatopsis acidicola</name>
    <dbReference type="NCBI Taxonomy" id="2596893"/>
    <lineage>
        <taxon>Bacteria</taxon>
        <taxon>Bacillati</taxon>
        <taxon>Actinomycetota</taxon>
        <taxon>Actinomycetes</taxon>
        <taxon>Pseudonocardiales</taxon>
        <taxon>Pseudonocardiaceae</taxon>
        <taxon>Amycolatopsis</taxon>
    </lineage>
</organism>
<dbReference type="Gene3D" id="3.40.50.12500">
    <property type="match status" value="1"/>
</dbReference>
<comment type="similarity">
    <text evidence="1">Belongs to the HyuE racemase family.</text>
</comment>
<evidence type="ECO:0000313" key="2">
    <source>
        <dbReference type="EMBL" id="KAA9160076.1"/>
    </source>
</evidence>
<reference evidence="2" key="1">
    <citation type="submission" date="2019-09" db="EMBL/GenBank/DDBJ databases">
        <authorList>
            <person name="Teo W.F.A."/>
            <person name="Duangmal K."/>
        </authorList>
    </citation>
    <scope>NUCLEOTIDE SEQUENCE [LARGE SCALE GENOMIC DNA]</scope>
    <source>
        <strain evidence="2">K81G1</strain>
    </source>
</reference>
<sequence>MDTNGSRQARYRFALVRSFSLSAGSGHPAAAVGGRPKEQRLPNHADVAPLLADVDWELLNGPVAPYGDWAVENREEFALVGAARLGIVREACESGRYNAIVLLGGGEPGAPACREIARRYHLPVTSAAFSQMHVAAMLGNRFGVIDLAESHSMHYYDLVLQHRFADRCAGIRSIDFPHGRPPYGHDEGRDIHAEKQKALRGEHSDAVEKATAAAVAAIEEDGADVIIFSCSGTFWLRPFVEKRLHEIGWEVPVLDGLSTSLALAKAMVDLGVDASGLVYPGDRPRRRRVRRTF</sequence>